<protein>
    <submittedName>
        <fullName evidence="1">Uncharacterized protein</fullName>
    </submittedName>
</protein>
<organism evidence="1">
    <name type="scientific">Caldilineaceae bacterium SB0661_bin_32</name>
    <dbReference type="NCBI Taxonomy" id="2605255"/>
    <lineage>
        <taxon>Bacteria</taxon>
        <taxon>Bacillati</taxon>
        <taxon>Chloroflexota</taxon>
        <taxon>Caldilineae</taxon>
        <taxon>Caldilineales</taxon>
        <taxon>Caldilineaceae</taxon>
    </lineage>
</organism>
<sequence length="152" mass="17961">MTIDDHFAREKAQRERNIQTSIEKLHCATHDALDELHRELTWELTEDIRDHFSILAEDEVEEFFAKPLPHMEILALYIEQEKKHSQERATFLKGFSKFMLETANEQVEDYRETESILSRIAENNEKTYSTDEVRQVLDLEDKLLQGRPPVST</sequence>
<dbReference type="AlphaFoldDB" id="A0A6B1D5J3"/>
<gene>
    <name evidence="1" type="ORF">F4X14_07570</name>
</gene>
<proteinExistence type="predicted"/>
<accession>A0A6B1D5J3</accession>
<name>A0A6B1D5J3_9CHLR</name>
<dbReference type="EMBL" id="VXMH01000034">
    <property type="protein sequence ID" value="MYC94814.1"/>
    <property type="molecule type" value="Genomic_DNA"/>
</dbReference>
<reference evidence="1" key="1">
    <citation type="submission" date="2019-09" db="EMBL/GenBank/DDBJ databases">
        <title>Characterisation of the sponge microbiome using genome-centric metagenomics.</title>
        <authorList>
            <person name="Engelberts J.P."/>
            <person name="Robbins S.J."/>
            <person name="De Goeij J.M."/>
            <person name="Aranda M."/>
            <person name="Bell S.C."/>
            <person name="Webster N.S."/>
        </authorList>
    </citation>
    <scope>NUCLEOTIDE SEQUENCE</scope>
    <source>
        <strain evidence="1">SB0661_bin_32</strain>
    </source>
</reference>
<evidence type="ECO:0000313" key="1">
    <source>
        <dbReference type="EMBL" id="MYC94814.1"/>
    </source>
</evidence>
<comment type="caution">
    <text evidence="1">The sequence shown here is derived from an EMBL/GenBank/DDBJ whole genome shotgun (WGS) entry which is preliminary data.</text>
</comment>